<proteinExistence type="predicted"/>
<name>A0A0C9ZYZ2_9AGAM</name>
<dbReference type="EMBL" id="KN833685">
    <property type="protein sequence ID" value="KIK31219.1"/>
    <property type="molecule type" value="Genomic_DNA"/>
</dbReference>
<evidence type="ECO:0000313" key="1">
    <source>
        <dbReference type="EMBL" id="KIK31219.1"/>
    </source>
</evidence>
<dbReference type="HOGENOM" id="CLU_2574752_0_0_1"/>
<reference evidence="1 2" key="1">
    <citation type="submission" date="2014-04" db="EMBL/GenBank/DDBJ databases">
        <authorList>
            <consortium name="DOE Joint Genome Institute"/>
            <person name="Kuo A."/>
            <person name="Kohler A."/>
            <person name="Costa M.D."/>
            <person name="Nagy L.G."/>
            <person name="Floudas D."/>
            <person name="Copeland A."/>
            <person name="Barry K.W."/>
            <person name="Cichocki N."/>
            <person name="Veneault-Fourrey C."/>
            <person name="LaButti K."/>
            <person name="Lindquist E.A."/>
            <person name="Lipzen A."/>
            <person name="Lundell T."/>
            <person name="Morin E."/>
            <person name="Murat C."/>
            <person name="Sun H."/>
            <person name="Tunlid A."/>
            <person name="Henrissat B."/>
            <person name="Grigoriev I.V."/>
            <person name="Hibbett D.S."/>
            <person name="Martin F."/>
            <person name="Nordberg H.P."/>
            <person name="Cantor M.N."/>
            <person name="Hua S.X."/>
        </authorList>
    </citation>
    <scope>NUCLEOTIDE SEQUENCE [LARGE SCALE GENOMIC DNA]</scope>
    <source>
        <strain evidence="1 2">441</strain>
    </source>
</reference>
<reference evidence="2" key="2">
    <citation type="submission" date="2015-01" db="EMBL/GenBank/DDBJ databases">
        <title>Evolutionary Origins and Diversification of the Mycorrhizal Mutualists.</title>
        <authorList>
            <consortium name="DOE Joint Genome Institute"/>
            <consortium name="Mycorrhizal Genomics Consortium"/>
            <person name="Kohler A."/>
            <person name="Kuo A."/>
            <person name="Nagy L.G."/>
            <person name="Floudas D."/>
            <person name="Copeland A."/>
            <person name="Barry K.W."/>
            <person name="Cichocki N."/>
            <person name="Veneault-Fourrey C."/>
            <person name="LaButti K."/>
            <person name="Lindquist E.A."/>
            <person name="Lipzen A."/>
            <person name="Lundell T."/>
            <person name="Morin E."/>
            <person name="Murat C."/>
            <person name="Riley R."/>
            <person name="Ohm R."/>
            <person name="Sun H."/>
            <person name="Tunlid A."/>
            <person name="Henrissat B."/>
            <person name="Grigoriev I.V."/>
            <person name="Hibbett D.S."/>
            <person name="Martin F."/>
        </authorList>
    </citation>
    <scope>NUCLEOTIDE SEQUENCE [LARGE SCALE GENOMIC DNA]</scope>
    <source>
        <strain evidence="2">441</strain>
    </source>
</reference>
<evidence type="ECO:0000313" key="2">
    <source>
        <dbReference type="Proteomes" id="UP000054018"/>
    </source>
</evidence>
<gene>
    <name evidence="1" type="ORF">PISMIDRAFT_137208</name>
</gene>
<protein>
    <submittedName>
        <fullName evidence="1">Uncharacterized protein</fullName>
    </submittedName>
</protein>
<dbReference type="AlphaFoldDB" id="A0A0C9ZYZ2"/>
<dbReference type="Proteomes" id="UP000054018">
    <property type="component" value="Unassembled WGS sequence"/>
</dbReference>
<keyword evidence="2" id="KW-1185">Reference proteome</keyword>
<sequence>MPCQTLNRDKQPHNLGRYYVAYRKPQIKELLFSVLEGTHAICLSWQVKGKRKPWSFPTPACSDTASIGVSPSLLVPTCSHT</sequence>
<accession>A0A0C9ZYZ2</accession>
<organism evidence="1 2">
    <name type="scientific">Pisolithus microcarpus 441</name>
    <dbReference type="NCBI Taxonomy" id="765257"/>
    <lineage>
        <taxon>Eukaryota</taxon>
        <taxon>Fungi</taxon>
        <taxon>Dikarya</taxon>
        <taxon>Basidiomycota</taxon>
        <taxon>Agaricomycotina</taxon>
        <taxon>Agaricomycetes</taxon>
        <taxon>Agaricomycetidae</taxon>
        <taxon>Boletales</taxon>
        <taxon>Sclerodermatineae</taxon>
        <taxon>Pisolithaceae</taxon>
        <taxon>Pisolithus</taxon>
    </lineage>
</organism>